<keyword evidence="2" id="KW-1185">Reference proteome</keyword>
<dbReference type="RefSeq" id="WP_206716538.1">
    <property type="nucleotide sequence ID" value="NZ_CP071091.1"/>
</dbReference>
<dbReference type="EMBL" id="CP071091">
    <property type="protein sequence ID" value="QSQ14781.1"/>
    <property type="molecule type" value="Genomic_DNA"/>
</dbReference>
<evidence type="ECO:0000313" key="2">
    <source>
        <dbReference type="Proteomes" id="UP000663090"/>
    </source>
</evidence>
<dbReference type="Proteomes" id="UP000663090">
    <property type="component" value="Chromosome"/>
</dbReference>
<proteinExistence type="predicted"/>
<organism evidence="1 2">
    <name type="scientific">Myxococcus landrumensis</name>
    <dbReference type="NCBI Taxonomy" id="2813577"/>
    <lineage>
        <taxon>Bacteria</taxon>
        <taxon>Pseudomonadati</taxon>
        <taxon>Myxococcota</taxon>
        <taxon>Myxococcia</taxon>
        <taxon>Myxococcales</taxon>
        <taxon>Cystobacterineae</taxon>
        <taxon>Myxococcaceae</taxon>
        <taxon>Myxococcus</taxon>
    </lineage>
</organism>
<evidence type="ECO:0008006" key="3">
    <source>
        <dbReference type="Google" id="ProtNLM"/>
    </source>
</evidence>
<reference evidence="1 2" key="1">
    <citation type="submission" date="2021-02" db="EMBL/GenBank/DDBJ databases">
        <title>De Novo genome assembly of isolated myxobacteria.</title>
        <authorList>
            <person name="Stevens D.C."/>
        </authorList>
    </citation>
    <scope>NUCLEOTIDE SEQUENCE [LARGE SCALE GENOMIC DNA]</scope>
    <source>
        <strain evidence="1 2">SCHIC003</strain>
    </source>
</reference>
<protein>
    <recommendedName>
        <fullName evidence="3">Lipoprotein</fullName>
    </recommendedName>
</protein>
<accession>A0ABX7N8J5</accession>
<gene>
    <name evidence="1" type="ORF">JY572_01440</name>
</gene>
<name>A0ABX7N8J5_9BACT</name>
<evidence type="ECO:0000313" key="1">
    <source>
        <dbReference type="EMBL" id="QSQ14781.1"/>
    </source>
</evidence>
<sequence>MNRMSAWTRGIAVSLLVGCGGALDEAPGEERSTVDEELIEQTVVWVNDQGVTEHSTRFITRAEQQAQFAARAAQRHASPAERSALAYPAPVIDCNNQNSLWLFDRADYLGRQLCLYRNPSDSLAALDLGKTIRYFDPASPFPRYWAGAVRSLSSGADKGQLSQCDLVRNFCSASPFDPFIAFNAWQNIANIPASPNTAWLNTH</sequence>